<organism evidence="1 2">
    <name type="scientific">Phytophthora pseudosyringae</name>
    <dbReference type="NCBI Taxonomy" id="221518"/>
    <lineage>
        <taxon>Eukaryota</taxon>
        <taxon>Sar</taxon>
        <taxon>Stramenopiles</taxon>
        <taxon>Oomycota</taxon>
        <taxon>Peronosporomycetes</taxon>
        <taxon>Peronosporales</taxon>
        <taxon>Peronosporaceae</taxon>
        <taxon>Phytophthora</taxon>
    </lineage>
</organism>
<evidence type="ECO:0000313" key="1">
    <source>
        <dbReference type="EMBL" id="KAG7380020.1"/>
    </source>
</evidence>
<gene>
    <name evidence="1" type="ORF">PHYPSEUDO_007832</name>
</gene>
<dbReference type="EMBL" id="JAGDFM010000315">
    <property type="protein sequence ID" value="KAG7380020.1"/>
    <property type="molecule type" value="Genomic_DNA"/>
</dbReference>
<reference evidence="1" key="1">
    <citation type="submission" date="2021-02" db="EMBL/GenBank/DDBJ databases">
        <authorList>
            <person name="Palmer J.M."/>
        </authorList>
    </citation>
    <scope>NUCLEOTIDE SEQUENCE</scope>
    <source>
        <strain evidence="1">SCRP734</strain>
    </source>
</reference>
<dbReference type="AlphaFoldDB" id="A0A8T1VIJ0"/>
<accession>A0A8T1VIJ0</accession>
<protein>
    <submittedName>
        <fullName evidence="1">Uncharacterized protein</fullName>
    </submittedName>
</protein>
<evidence type="ECO:0000313" key="2">
    <source>
        <dbReference type="Proteomes" id="UP000694044"/>
    </source>
</evidence>
<name>A0A8T1VIJ0_9STRA</name>
<sequence>MGGGELAVREPVLLAGFEDAVEACGSALLPSVDAAFVEGVPIGEPDDEPLTRLVVVDGELVWEPLKAAADELSGILATGVFDEDALAVLEGVFVTGSAPDAVVVVGV</sequence>
<proteinExistence type="predicted"/>
<dbReference type="OrthoDB" id="120484at2759"/>
<dbReference type="Proteomes" id="UP000694044">
    <property type="component" value="Unassembled WGS sequence"/>
</dbReference>
<keyword evidence="2" id="KW-1185">Reference proteome</keyword>
<comment type="caution">
    <text evidence="1">The sequence shown here is derived from an EMBL/GenBank/DDBJ whole genome shotgun (WGS) entry which is preliminary data.</text>
</comment>